<feature type="compositionally biased region" description="Low complexity" evidence="1">
    <location>
        <begin position="1"/>
        <end position="12"/>
    </location>
</feature>
<evidence type="ECO:0000313" key="3">
    <source>
        <dbReference type="EMBL" id="MFB9522444.1"/>
    </source>
</evidence>
<evidence type="ECO:0000256" key="1">
    <source>
        <dbReference type="SAM" id="MobiDB-lite"/>
    </source>
</evidence>
<evidence type="ECO:0000313" key="4">
    <source>
        <dbReference type="Proteomes" id="UP001589718"/>
    </source>
</evidence>
<feature type="transmembrane region" description="Helical" evidence="2">
    <location>
        <begin position="338"/>
        <end position="358"/>
    </location>
</feature>
<dbReference type="RefSeq" id="WP_345222421.1">
    <property type="nucleotide sequence ID" value="NZ_BAAAXE010000013.1"/>
</dbReference>
<keyword evidence="2" id="KW-1133">Transmembrane helix</keyword>
<keyword evidence="4" id="KW-1185">Reference proteome</keyword>
<name>A0ABV5PH41_STRCM</name>
<accession>A0ABV5PH41</accession>
<feature type="transmembrane region" description="Helical" evidence="2">
    <location>
        <begin position="109"/>
        <end position="132"/>
    </location>
</feature>
<comment type="caution">
    <text evidence="3">The sequence shown here is derived from an EMBL/GenBank/DDBJ whole genome shotgun (WGS) entry which is preliminary data.</text>
</comment>
<feature type="region of interest" description="Disordered" evidence="1">
    <location>
        <begin position="1"/>
        <end position="31"/>
    </location>
</feature>
<dbReference type="EMBL" id="JBHMCR010000010">
    <property type="protein sequence ID" value="MFB9522444.1"/>
    <property type="molecule type" value="Genomic_DNA"/>
</dbReference>
<sequence>MATASPTASRTVPPGPPPAAPRPPRPAGTRLPRPPDLVLAGFVCFLMCVAWRLPWLGDLGQHAAVIERLTQDLTDPGSPLVKRPGDSSPYYTPYTVLAALLARLTGLSAFATLSVCAGVNGLALVVGLRCFVRTLSRSAWAPVCAVLFMVFLWGTHLFLWSGHTSLSALCLSLSYPSTFAFSLGLYLWARLMRATRGRAGVRHWALTGLLTGMLVLIHPVMAMGALIGCAAVCAGTVRGRGRHTLARGAAATAGAVLPLLLWPYGNVLSVPDSSALDHFHVSAYQAVPERYGLALLAVPVLLLRLRRSRRDPLVLLCLGTAAVAAAGWWTGHYTWGRVLPYLMLGLQCALAVEVCAPWPRARAARTGRALLAALLAVALPLGAWAQAGTLLHLLPAGALPRAFTARVQFLPTWPGWEWAMHHVRRGDVVLTNHYLASRMLPGYGAYTVMPAWPQPEIPAAESARRATDVARALNGRTDAFLRRKAVCGAKADWLLLTWNQSIPPGQGFFTVATGPDKSRLVRVELHC</sequence>
<feature type="transmembrane region" description="Helical" evidence="2">
    <location>
        <begin position="166"/>
        <end position="189"/>
    </location>
</feature>
<feature type="transmembrane region" description="Helical" evidence="2">
    <location>
        <begin position="313"/>
        <end position="332"/>
    </location>
</feature>
<evidence type="ECO:0000256" key="2">
    <source>
        <dbReference type="SAM" id="Phobius"/>
    </source>
</evidence>
<feature type="transmembrane region" description="Helical" evidence="2">
    <location>
        <begin position="370"/>
        <end position="394"/>
    </location>
</feature>
<feature type="transmembrane region" description="Helical" evidence="2">
    <location>
        <begin position="290"/>
        <end position="306"/>
    </location>
</feature>
<reference evidence="3 4" key="1">
    <citation type="submission" date="2024-09" db="EMBL/GenBank/DDBJ databases">
        <authorList>
            <person name="Sun Q."/>
            <person name="Mori K."/>
        </authorList>
    </citation>
    <scope>NUCLEOTIDE SEQUENCE [LARGE SCALE GENOMIC DNA]</scope>
    <source>
        <strain evidence="3 4">JCM 4362</strain>
    </source>
</reference>
<dbReference type="Proteomes" id="UP001589718">
    <property type="component" value="Unassembled WGS sequence"/>
</dbReference>
<proteinExistence type="predicted"/>
<keyword evidence="2" id="KW-0472">Membrane</keyword>
<feature type="compositionally biased region" description="Pro residues" evidence="1">
    <location>
        <begin position="13"/>
        <end position="26"/>
    </location>
</feature>
<keyword evidence="2" id="KW-0812">Transmembrane</keyword>
<evidence type="ECO:0008006" key="5">
    <source>
        <dbReference type="Google" id="ProtNLM"/>
    </source>
</evidence>
<gene>
    <name evidence="3" type="ORF">ACFFTU_21080</name>
</gene>
<feature type="transmembrane region" description="Helical" evidence="2">
    <location>
        <begin position="248"/>
        <end position="270"/>
    </location>
</feature>
<protein>
    <recommendedName>
        <fullName evidence="5">Integral membrane protein</fullName>
    </recommendedName>
</protein>
<feature type="transmembrane region" description="Helical" evidence="2">
    <location>
        <begin position="139"/>
        <end position="160"/>
    </location>
</feature>
<organism evidence="3 4">
    <name type="scientific">Streptomyces cremeus</name>
    <dbReference type="NCBI Taxonomy" id="66881"/>
    <lineage>
        <taxon>Bacteria</taxon>
        <taxon>Bacillati</taxon>
        <taxon>Actinomycetota</taxon>
        <taxon>Actinomycetes</taxon>
        <taxon>Kitasatosporales</taxon>
        <taxon>Streptomycetaceae</taxon>
        <taxon>Streptomyces</taxon>
    </lineage>
</organism>